<sequence>MTGCFPGVTDPTVNWVSLTLPDSAARRTVEGPTWRGPPTCNPTGQGIRIIRTARTRTPRSGPTGAPGG</sequence>
<dbReference type="EMBL" id="BAABIC010000006">
    <property type="protein sequence ID" value="GAA4685328.1"/>
    <property type="molecule type" value="Genomic_DNA"/>
</dbReference>
<evidence type="ECO:0000313" key="1">
    <source>
        <dbReference type="EMBL" id="GAA4685328.1"/>
    </source>
</evidence>
<reference evidence="2" key="1">
    <citation type="journal article" date="2019" name="Int. J. Syst. Evol. Microbiol.">
        <title>The Global Catalogue of Microorganisms (GCM) 10K type strain sequencing project: providing services to taxonomists for standard genome sequencing and annotation.</title>
        <authorList>
            <consortium name="The Broad Institute Genomics Platform"/>
            <consortium name="The Broad Institute Genome Sequencing Center for Infectious Disease"/>
            <person name="Wu L."/>
            <person name="Ma J."/>
        </authorList>
    </citation>
    <scope>NUCLEOTIDE SEQUENCE [LARGE SCALE GENOMIC DNA]</scope>
    <source>
        <strain evidence="2">JCM 18055</strain>
    </source>
</reference>
<protein>
    <submittedName>
        <fullName evidence="1">Uncharacterized protein</fullName>
    </submittedName>
</protein>
<organism evidence="1 2">
    <name type="scientific">Pseudonocardia yuanmonensis</name>
    <dbReference type="NCBI Taxonomy" id="1095914"/>
    <lineage>
        <taxon>Bacteria</taxon>
        <taxon>Bacillati</taxon>
        <taxon>Actinomycetota</taxon>
        <taxon>Actinomycetes</taxon>
        <taxon>Pseudonocardiales</taxon>
        <taxon>Pseudonocardiaceae</taxon>
        <taxon>Pseudonocardia</taxon>
    </lineage>
</organism>
<accession>A0ABP8WB47</accession>
<name>A0ABP8WB47_9PSEU</name>
<dbReference type="Proteomes" id="UP001500325">
    <property type="component" value="Unassembled WGS sequence"/>
</dbReference>
<proteinExistence type="predicted"/>
<gene>
    <name evidence="1" type="ORF">GCM10023215_20530</name>
</gene>
<evidence type="ECO:0000313" key="2">
    <source>
        <dbReference type="Proteomes" id="UP001500325"/>
    </source>
</evidence>
<comment type="caution">
    <text evidence="1">The sequence shown here is derived from an EMBL/GenBank/DDBJ whole genome shotgun (WGS) entry which is preliminary data.</text>
</comment>
<keyword evidence="2" id="KW-1185">Reference proteome</keyword>